<dbReference type="PANTHER" id="PTHR11002:SF76">
    <property type="entry name" value="CARBONIC ANHYDRASE"/>
    <property type="match status" value="1"/>
</dbReference>
<dbReference type="PROSITE" id="PS00705">
    <property type="entry name" value="PROK_CO2_ANHYDRASE_2"/>
    <property type="match status" value="1"/>
</dbReference>
<dbReference type="NCBIfam" id="NF007756">
    <property type="entry name" value="PRK10437.1"/>
    <property type="match status" value="1"/>
</dbReference>
<accession>A0A4P9VKC3</accession>
<dbReference type="InterPro" id="IPR015892">
    <property type="entry name" value="Carbonic_anhydrase_CS"/>
</dbReference>
<evidence type="ECO:0000313" key="8">
    <source>
        <dbReference type="EMBL" id="RDH42717.1"/>
    </source>
</evidence>
<evidence type="ECO:0000256" key="5">
    <source>
        <dbReference type="ARBA" id="ARBA00048348"/>
    </source>
</evidence>
<protein>
    <recommendedName>
        <fullName evidence="7">Carbonic anhydrase</fullName>
        <ecNumber evidence="7">4.2.1.1</ecNumber>
    </recommendedName>
    <alternativeName>
        <fullName evidence="7">Carbonate dehydratase</fullName>
    </alternativeName>
</protein>
<evidence type="ECO:0000256" key="4">
    <source>
        <dbReference type="ARBA" id="ARBA00023239"/>
    </source>
</evidence>
<organism evidence="8 9">
    <name type="scientific">Zooshikella ganghwensis</name>
    <dbReference type="NCBI Taxonomy" id="202772"/>
    <lineage>
        <taxon>Bacteria</taxon>
        <taxon>Pseudomonadati</taxon>
        <taxon>Pseudomonadota</taxon>
        <taxon>Gammaproteobacteria</taxon>
        <taxon>Oceanospirillales</taxon>
        <taxon>Zooshikellaceae</taxon>
        <taxon>Zooshikella</taxon>
    </lineage>
</organism>
<evidence type="ECO:0000256" key="6">
    <source>
        <dbReference type="PIRSR" id="PIRSR601765-1"/>
    </source>
</evidence>
<gene>
    <name evidence="8" type="ORF">B9G39_04220</name>
</gene>
<sequence>MKTLKPLFEKNQAWAARVTQESPDFFANLSAQQSPEILWIGCSDSRVPANQIVDMEPGQLFVHRNIANQVIQSDLNCLSVVEYAVNILKIKHIIICGHYGCGGVKAAYDNVQDGLVSYWLAHIRDIHLKHQENLATFNKEDQLAKLYELNVIEQVYNLCRTPVIQKAWQRNQTLSIHGWIYSLQTGLLTDLSVCVNHEHELDQEYNSAIEACYRSATKS</sequence>
<keyword evidence="2 6" id="KW-0479">Metal-binding</keyword>
<keyword evidence="9" id="KW-1185">Reference proteome</keyword>
<dbReference type="FunFam" id="3.40.1050.10:FF:000001">
    <property type="entry name" value="Carbonic anhydrase"/>
    <property type="match status" value="1"/>
</dbReference>
<comment type="cofactor">
    <cofactor evidence="6">
        <name>Zn(2+)</name>
        <dbReference type="ChEBI" id="CHEBI:29105"/>
    </cofactor>
    <text evidence="6">Binds 1 zinc ion per subunit.</text>
</comment>
<reference evidence="8 9" key="1">
    <citation type="submission" date="2017-04" db="EMBL/GenBank/DDBJ databases">
        <title>Draft genome sequence of Zooshikella ganghwensis VG4 isolated from Red Sea sediments.</title>
        <authorList>
            <person name="Rehman Z."/>
            <person name="Alam I."/>
            <person name="Kamau A."/>
            <person name="Bajic V."/>
            <person name="Leiknes T."/>
        </authorList>
    </citation>
    <scope>NUCLEOTIDE SEQUENCE [LARGE SCALE GENOMIC DNA]</scope>
    <source>
        <strain evidence="8 9">VG4</strain>
    </source>
</reference>
<dbReference type="SMART" id="SM00947">
    <property type="entry name" value="Pro_CA"/>
    <property type="match status" value="1"/>
</dbReference>
<keyword evidence="4 7" id="KW-0456">Lyase</keyword>
<dbReference type="PROSITE" id="PS00704">
    <property type="entry name" value="PROK_CO2_ANHYDRASE_1"/>
    <property type="match status" value="1"/>
</dbReference>
<dbReference type="Proteomes" id="UP000257039">
    <property type="component" value="Unassembled WGS sequence"/>
</dbReference>
<evidence type="ECO:0000256" key="3">
    <source>
        <dbReference type="ARBA" id="ARBA00022833"/>
    </source>
</evidence>
<dbReference type="InterPro" id="IPR001765">
    <property type="entry name" value="Carbonic_anhydrase"/>
</dbReference>
<dbReference type="EMBL" id="NDXW01000001">
    <property type="protein sequence ID" value="RDH42717.1"/>
    <property type="molecule type" value="Genomic_DNA"/>
</dbReference>
<dbReference type="Gene3D" id="3.40.1050.10">
    <property type="entry name" value="Carbonic anhydrase"/>
    <property type="match status" value="1"/>
</dbReference>
<dbReference type="RefSeq" id="WP_027707959.1">
    <property type="nucleotide sequence ID" value="NZ_NDXW01000001.1"/>
</dbReference>
<dbReference type="CDD" id="cd00883">
    <property type="entry name" value="beta_CA_cladeA"/>
    <property type="match status" value="1"/>
</dbReference>
<dbReference type="PANTHER" id="PTHR11002">
    <property type="entry name" value="CARBONIC ANHYDRASE"/>
    <property type="match status" value="1"/>
</dbReference>
<feature type="binding site" evidence="6">
    <location>
        <position position="44"/>
    </location>
    <ligand>
        <name>Zn(2+)</name>
        <dbReference type="ChEBI" id="CHEBI:29105"/>
    </ligand>
</feature>
<evidence type="ECO:0000313" key="9">
    <source>
        <dbReference type="Proteomes" id="UP000257039"/>
    </source>
</evidence>
<evidence type="ECO:0000256" key="2">
    <source>
        <dbReference type="ARBA" id="ARBA00022723"/>
    </source>
</evidence>
<comment type="catalytic activity">
    <reaction evidence="5 7">
        <text>hydrogencarbonate + H(+) = CO2 + H2O</text>
        <dbReference type="Rhea" id="RHEA:10748"/>
        <dbReference type="ChEBI" id="CHEBI:15377"/>
        <dbReference type="ChEBI" id="CHEBI:15378"/>
        <dbReference type="ChEBI" id="CHEBI:16526"/>
        <dbReference type="ChEBI" id="CHEBI:17544"/>
        <dbReference type="EC" id="4.2.1.1"/>
    </reaction>
</comment>
<comment type="similarity">
    <text evidence="1 7">Belongs to the beta-class carbonic anhydrase family.</text>
</comment>
<dbReference type="AlphaFoldDB" id="A0A4P9VKC3"/>
<dbReference type="InterPro" id="IPR036874">
    <property type="entry name" value="Carbonic_anhydrase_sf"/>
</dbReference>
<dbReference type="GO" id="GO:0008270">
    <property type="term" value="F:zinc ion binding"/>
    <property type="evidence" value="ECO:0007669"/>
    <property type="project" value="UniProtKB-UniRule"/>
</dbReference>
<dbReference type="GO" id="GO:0004089">
    <property type="term" value="F:carbonate dehydratase activity"/>
    <property type="evidence" value="ECO:0007669"/>
    <property type="project" value="UniProtKB-UniRule"/>
</dbReference>
<dbReference type="EC" id="4.2.1.1" evidence="7"/>
<dbReference type="Pfam" id="PF00484">
    <property type="entry name" value="Pro_CA"/>
    <property type="match status" value="1"/>
</dbReference>
<evidence type="ECO:0000256" key="1">
    <source>
        <dbReference type="ARBA" id="ARBA00006217"/>
    </source>
</evidence>
<comment type="function">
    <text evidence="7">Reversible hydration of carbon dioxide.</text>
</comment>
<proteinExistence type="inferred from homology"/>
<feature type="binding site" evidence="6">
    <location>
        <position position="101"/>
    </location>
    <ligand>
        <name>Zn(2+)</name>
        <dbReference type="ChEBI" id="CHEBI:29105"/>
    </ligand>
</feature>
<dbReference type="SUPFAM" id="SSF53056">
    <property type="entry name" value="beta-carbonic anhydrase, cab"/>
    <property type="match status" value="1"/>
</dbReference>
<comment type="caution">
    <text evidence="8">The sequence shown here is derived from an EMBL/GenBank/DDBJ whole genome shotgun (WGS) entry which is preliminary data.</text>
</comment>
<feature type="binding site" evidence="6">
    <location>
        <position position="98"/>
    </location>
    <ligand>
        <name>Zn(2+)</name>
        <dbReference type="ChEBI" id="CHEBI:29105"/>
    </ligand>
</feature>
<keyword evidence="3 6" id="KW-0862">Zinc</keyword>
<evidence type="ECO:0000256" key="7">
    <source>
        <dbReference type="RuleBase" id="RU003956"/>
    </source>
</evidence>
<dbReference type="GO" id="GO:0015976">
    <property type="term" value="P:carbon utilization"/>
    <property type="evidence" value="ECO:0007669"/>
    <property type="project" value="InterPro"/>
</dbReference>
<name>A0A4P9VKC3_9GAMM</name>
<feature type="binding site" evidence="6">
    <location>
        <position position="42"/>
    </location>
    <ligand>
        <name>Zn(2+)</name>
        <dbReference type="ChEBI" id="CHEBI:29105"/>
    </ligand>
</feature>